<protein>
    <recommendedName>
        <fullName evidence="5">RCC1/BLIP-II</fullName>
    </recommendedName>
</protein>
<accession>A0A6G1KIM8</accession>
<dbReference type="AlphaFoldDB" id="A0A6G1KIM8"/>
<evidence type="ECO:0008006" key="5">
    <source>
        <dbReference type="Google" id="ProtNLM"/>
    </source>
</evidence>
<feature type="repeat" description="RCC1" evidence="1">
    <location>
        <begin position="274"/>
        <end position="329"/>
    </location>
</feature>
<dbReference type="EMBL" id="MU005766">
    <property type="protein sequence ID" value="KAF2712756.1"/>
    <property type="molecule type" value="Genomic_DNA"/>
</dbReference>
<dbReference type="OrthoDB" id="5370059at2759"/>
<evidence type="ECO:0000256" key="2">
    <source>
        <dbReference type="SAM" id="MobiDB-lite"/>
    </source>
</evidence>
<feature type="compositionally biased region" description="Low complexity" evidence="2">
    <location>
        <begin position="29"/>
        <end position="51"/>
    </location>
</feature>
<gene>
    <name evidence="3" type="ORF">K504DRAFT_452902</name>
</gene>
<reference evidence="3" key="1">
    <citation type="journal article" date="2020" name="Stud. Mycol.">
        <title>101 Dothideomycetes genomes: a test case for predicting lifestyles and emergence of pathogens.</title>
        <authorList>
            <person name="Haridas S."/>
            <person name="Albert R."/>
            <person name="Binder M."/>
            <person name="Bloem J."/>
            <person name="Labutti K."/>
            <person name="Salamov A."/>
            <person name="Andreopoulos B."/>
            <person name="Baker S."/>
            <person name="Barry K."/>
            <person name="Bills G."/>
            <person name="Bluhm B."/>
            <person name="Cannon C."/>
            <person name="Castanera R."/>
            <person name="Culley D."/>
            <person name="Daum C."/>
            <person name="Ezra D."/>
            <person name="Gonzalez J."/>
            <person name="Henrissat B."/>
            <person name="Kuo A."/>
            <person name="Liang C."/>
            <person name="Lipzen A."/>
            <person name="Lutzoni F."/>
            <person name="Magnuson J."/>
            <person name="Mondo S."/>
            <person name="Nolan M."/>
            <person name="Ohm R."/>
            <person name="Pangilinan J."/>
            <person name="Park H.-J."/>
            <person name="Ramirez L."/>
            <person name="Alfaro M."/>
            <person name="Sun H."/>
            <person name="Tritt A."/>
            <person name="Yoshinaga Y."/>
            <person name="Zwiers L.-H."/>
            <person name="Turgeon B."/>
            <person name="Goodwin S."/>
            <person name="Spatafora J."/>
            <person name="Crous P."/>
            <person name="Grigoriev I."/>
        </authorList>
    </citation>
    <scope>NUCLEOTIDE SEQUENCE</scope>
    <source>
        <strain evidence="3">CBS 279.74</strain>
    </source>
</reference>
<dbReference type="PROSITE" id="PS50012">
    <property type="entry name" value="RCC1_3"/>
    <property type="match status" value="1"/>
</dbReference>
<evidence type="ECO:0000313" key="4">
    <source>
        <dbReference type="Proteomes" id="UP000799428"/>
    </source>
</evidence>
<dbReference type="InterPro" id="IPR000408">
    <property type="entry name" value="Reg_chr_condens"/>
</dbReference>
<dbReference type="SUPFAM" id="SSF50985">
    <property type="entry name" value="RCC1/BLIP-II"/>
    <property type="match status" value="1"/>
</dbReference>
<dbReference type="PANTHER" id="PTHR45982:SF1">
    <property type="entry name" value="REGULATOR OF CHROMOSOME CONDENSATION"/>
    <property type="match status" value="1"/>
</dbReference>
<dbReference type="Proteomes" id="UP000799428">
    <property type="component" value="Unassembled WGS sequence"/>
</dbReference>
<evidence type="ECO:0000313" key="3">
    <source>
        <dbReference type="EMBL" id="KAF2712756.1"/>
    </source>
</evidence>
<dbReference type="InterPro" id="IPR051553">
    <property type="entry name" value="Ran_GTPase-activating"/>
</dbReference>
<dbReference type="GO" id="GO:0005085">
    <property type="term" value="F:guanyl-nucleotide exchange factor activity"/>
    <property type="evidence" value="ECO:0007669"/>
    <property type="project" value="TreeGrafter"/>
</dbReference>
<dbReference type="PANTHER" id="PTHR45982">
    <property type="entry name" value="REGULATOR OF CHROMOSOME CONDENSATION"/>
    <property type="match status" value="1"/>
</dbReference>
<dbReference type="GO" id="GO:0005737">
    <property type="term" value="C:cytoplasm"/>
    <property type="evidence" value="ECO:0007669"/>
    <property type="project" value="TreeGrafter"/>
</dbReference>
<dbReference type="InterPro" id="IPR009091">
    <property type="entry name" value="RCC1/BLIP-II"/>
</dbReference>
<name>A0A6G1KIM8_9PLEO</name>
<organism evidence="3 4">
    <name type="scientific">Pleomassaria siparia CBS 279.74</name>
    <dbReference type="NCBI Taxonomy" id="1314801"/>
    <lineage>
        <taxon>Eukaryota</taxon>
        <taxon>Fungi</taxon>
        <taxon>Dikarya</taxon>
        <taxon>Ascomycota</taxon>
        <taxon>Pezizomycotina</taxon>
        <taxon>Dothideomycetes</taxon>
        <taxon>Pleosporomycetidae</taxon>
        <taxon>Pleosporales</taxon>
        <taxon>Pleomassariaceae</taxon>
        <taxon>Pleomassaria</taxon>
    </lineage>
</organism>
<feature type="region of interest" description="Disordered" evidence="2">
    <location>
        <begin position="25"/>
        <end position="52"/>
    </location>
</feature>
<keyword evidence="4" id="KW-1185">Reference proteome</keyword>
<sequence length="451" mass="47875">MELWTFGFNGHAQLEAQLSTATCPGTSRLSSLSSSSSPSSPSSPSSSSSSSSEKEDYIYAPKLVLQGHSIQVLWSSWCDALVLIQPTPHSQPCPYTIYAGTGVLPTTISDLKPIIHATVNESEHLHFFGAPLGPGLQGVLKASTSVIGLLNPIRPRLPPEINTSSAERFVLGYAAVIPSNPEYIHGPREDGDPHNLFIKHISVTSGGHVSAVAINKSKEFAIESSVVGWPSVAGFEKWLDNGDIIEFAGKSMPIPNVANLVSNATSTTALSTAAQVYTWTSDPRYPTCLGRLADADAPASHPHPVPYLSETNIVSIASGGYLTAALSADGELFVWGQACPGTTSSLSVLRQDDDGDEWVKCVELEIDGQEARVTHVAIGFGHVIVAAEAIGRGHVERAVFAAGQGESGQLGVGKSPTFIQDFRQVEALRGKKIKELRAAGWSSWVVVEVQE</sequence>
<dbReference type="Gene3D" id="2.130.10.30">
    <property type="entry name" value="Regulator of chromosome condensation 1/beta-lactamase-inhibitor protein II"/>
    <property type="match status" value="1"/>
</dbReference>
<proteinExistence type="predicted"/>
<evidence type="ECO:0000256" key="1">
    <source>
        <dbReference type="PROSITE-ProRule" id="PRU00235"/>
    </source>
</evidence>